<keyword evidence="5 7" id="KW-1133">Transmembrane helix</keyword>
<reference evidence="8 9" key="1">
    <citation type="submission" date="2019-12" db="EMBL/GenBank/DDBJ databases">
        <authorList>
            <person name="Li M."/>
        </authorList>
    </citation>
    <scope>NUCLEOTIDE SEQUENCE [LARGE SCALE GENOMIC DNA]</scope>
    <source>
        <strain evidence="8 9">GBMRC 2046</strain>
    </source>
</reference>
<dbReference type="GO" id="GO:0005886">
    <property type="term" value="C:plasma membrane"/>
    <property type="evidence" value="ECO:0007669"/>
    <property type="project" value="UniProtKB-SubCell"/>
</dbReference>
<evidence type="ECO:0000256" key="7">
    <source>
        <dbReference type="SAM" id="Phobius"/>
    </source>
</evidence>
<name>A0A7X3LXQ1_9HYPH</name>
<protein>
    <submittedName>
        <fullName evidence="8">GlsB/YeaQ/YmgE family stress response membrane protein</fullName>
    </submittedName>
</protein>
<comment type="subcellular location">
    <subcellularLocation>
        <location evidence="1">Cell membrane</location>
        <topology evidence="1">Multi-pass membrane protein</topology>
    </subcellularLocation>
</comment>
<keyword evidence="9" id="KW-1185">Reference proteome</keyword>
<dbReference type="RefSeq" id="WP_160777215.1">
    <property type="nucleotide sequence ID" value="NZ_WUMV01000009.1"/>
</dbReference>
<dbReference type="InterPro" id="IPR007341">
    <property type="entry name" value="Transgly_assoc"/>
</dbReference>
<proteinExistence type="inferred from homology"/>
<dbReference type="Pfam" id="PF04226">
    <property type="entry name" value="Transgly_assoc"/>
    <property type="match status" value="1"/>
</dbReference>
<evidence type="ECO:0000256" key="5">
    <source>
        <dbReference type="ARBA" id="ARBA00022989"/>
    </source>
</evidence>
<evidence type="ECO:0000256" key="6">
    <source>
        <dbReference type="ARBA" id="ARBA00023136"/>
    </source>
</evidence>
<evidence type="ECO:0000313" key="8">
    <source>
        <dbReference type="EMBL" id="MXN66966.1"/>
    </source>
</evidence>
<keyword evidence="3" id="KW-1003">Cell membrane</keyword>
<gene>
    <name evidence="8" type="ORF">GR183_18795</name>
</gene>
<organism evidence="8 9">
    <name type="scientific">Stappia sediminis</name>
    <dbReference type="NCBI Taxonomy" id="2692190"/>
    <lineage>
        <taxon>Bacteria</taxon>
        <taxon>Pseudomonadati</taxon>
        <taxon>Pseudomonadota</taxon>
        <taxon>Alphaproteobacteria</taxon>
        <taxon>Hyphomicrobiales</taxon>
        <taxon>Stappiaceae</taxon>
        <taxon>Stappia</taxon>
    </lineage>
</organism>
<accession>A0A7X3LXQ1</accession>
<evidence type="ECO:0000256" key="1">
    <source>
        <dbReference type="ARBA" id="ARBA00004651"/>
    </source>
</evidence>
<feature type="transmembrane region" description="Helical" evidence="7">
    <location>
        <begin position="27"/>
        <end position="44"/>
    </location>
</feature>
<dbReference type="PANTHER" id="PTHR33884">
    <property type="entry name" value="UPF0410 PROTEIN YMGE"/>
    <property type="match status" value="1"/>
</dbReference>
<sequence>MSFIFWIVIGLIAGAVAYRVLDSRGGFIGSLVVGLIGALVGGKLAEILRLDITGGFVDQLVLATCGAILFLYVWRKIRGSA</sequence>
<evidence type="ECO:0000256" key="4">
    <source>
        <dbReference type="ARBA" id="ARBA00022692"/>
    </source>
</evidence>
<comment type="similarity">
    <text evidence="2">Belongs to the UPF0410 family.</text>
</comment>
<comment type="caution">
    <text evidence="8">The sequence shown here is derived from an EMBL/GenBank/DDBJ whole genome shotgun (WGS) entry which is preliminary data.</text>
</comment>
<dbReference type="PANTHER" id="PTHR33884:SF3">
    <property type="entry name" value="UPF0410 PROTEIN YMGE"/>
    <property type="match status" value="1"/>
</dbReference>
<evidence type="ECO:0000256" key="3">
    <source>
        <dbReference type="ARBA" id="ARBA00022475"/>
    </source>
</evidence>
<keyword evidence="6 7" id="KW-0472">Membrane</keyword>
<dbReference type="Proteomes" id="UP000433101">
    <property type="component" value="Unassembled WGS sequence"/>
</dbReference>
<feature type="transmembrane region" description="Helical" evidence="7">
    <location>
        <begin position="56"/>
        <end position="74"/>
    </location>
</feature>
<evidence type="ECO:0000313" key="9">
    <source>
        <dbReference type="Proteomes" id="UP000433101"/>
    </source>
</evidence>
<evidence type="ECO:0000256" key="2">
    <source>
        <dbReference type="ARBA" id="ARBA00011006"/>
    </source>
</evidence>
<dbReference type="AlphaFoldDB" id="A0A7X3LXQ1"/>
<dbReference type="EMBL" id="WUMV01000009">
    <property type="protein sequence ID" value="MXN66966.1"/>
    <property type="molecule type" value="Genomic_DNA"/>
</dbReference>
<keyword evidence="4 7" id="KW-0812">Transmembrane</keyword>